<dbReference type="InterPro" id="IPR005105">
    <property type="entry name" value="GlnD_Uridyltrans_N"/>
</dbReference>
<dbReference type="EMBL" id="GG666456">
    <property type="protein sequence ID" value="EEN69278.1"/>
    <property type="molecule type" value="Genomic_DNA"/>
</dbReference>
<reference evidence="2" key="1">
    <citation type="journal article" date="2008" name="Nature">
        <title>The amphioxus genome and the evolution of the chordate karyotype.</title>
        <authorList>
            <consortium name="US DOE Joint Genome Institute (JGI-PGF)"/>
            <person name="Putnam N.H."/>
            <person name="Butts T."/>
            <person name="Ferrier D.E.K."/>
            <person name="Furlong R.F."/>
            <person name="Hellsten U."/>
            <person name="Kawashima T."/>
            <person name="Robinson-Rechavi M."/>
            <person name="Shoguchi E."/>
            <person name="Terry A."/>
            <person name="Yu J.-K."/>
            <person name="Benito-Gutierrez E.L."/>
            <person name="Dubchak I."/>
            <person name="Garcia-Fernandez J."/>
            <person name="Gibson-Brown J.J."/>
            <person name="Grigoriev I.V."/>
            <person name="Horton A.C."/>
            <person name="de Jong P.J."/>
            <person name="Jurka J."/>
            <person name="Kapitonov V.V."/>
            <person name="Kohara Y."/>
            <person name="Kuroki Y."/>
            <person name="Lindquist E."/>
            <person name="Lucas S."/>
            <person name="Osoegawa K."/>
            <person name="Pennacchio L.A."/>
            <person name="Salamov A.A."/>
            <person name="Satou Y."/>
            <person name="Sauka-Spengler T."/>
            <person name="Schmutz J."/>
            <person name="Shin-I T."/>
            <person name="Toyoda A."/>
            <person name="Bronner-Fraser M."/>
            <person name="Fujiyama A."/>
            <person name="Holland L.Z."/>
            <person name="Holland P.W.H."/>
            <person name="Satoh N."/>
            <person name="Rokhsar D.S."/>
        </authorList>
    </citation>
    <scope>NUCLEOTIDE SEQUENCE [LARGE SCALE GENOMIC DNA]</scope>
    <source>
        <strain evidence="2">S238N-H82</strain>
        <tissue evidence="2">Testes</tissue>
    </source>
</reference>
<dbReference type="PANTHER" id="PTHR19959:SF119">
    <property type="entry name" value="FUNGAL LIPASE-LIKE DOMAIN-CONTAINING PROTEIN"/>
    <property type="match status" value="1"/>
</dbReference>
<dbReference type="InterPro" id="IPR011990">
    <property type="entry name" value="TPR-like_helical_dom_sf"/>
</dbReference>
<evidence type="ECO:0000313" key="2">
    <source>
        <dbReference type="EMBL" id="EEN69278.1"/>
    </source>
</evidence>
<dbReference type="Pfam" id="PF03445">
    <property type="entry name" value="DUF294"/>
    <property type="match status" value="1"/>
</dbReference>
<feature type="domain" description="Protein-PII uridylyltransferase N-terminal" evidence="1">
    <location>
        <begin position="168"/>
        <end position="279"/>
    </location>
</feature>
<evidence type="ECO:0000259" key="1">
    <source>
        <dbReference type="Pfam" id="PF03445"/>
    </source>
</evidence>
<dbReference type="GO" id="GO:0008773">
    <property type="term" value="F:[protein-PII] uridylyltransferase activity"/>
    <property type="evidence" value="ECO:0007669"/>
    <property type="project" value="InterPro"/>
</dbReference>
<sequence>MAALSDQFLAVDVLFSHGISDLAEEAYAQILKHAVEMDDKPLEVVALKAIGDVYLDKGRISKDGKDFTKASALYNAALVRCADWDGRQSLVHRIKRTEKCFLRYVVGIRNAVASTRKEDIGRKLQLGKIRCRCKEKLQTLSSHKYHSYEYEDNPMESEEARNAERRRTEAVRSMYHYVAVKMKHFIADIVDECIKTLGTVSCQYAMVGMGSICKEEMTPYSDLEFAILVEEGKCTDENKIYFRTLTHLLHLKVLNVGETILPSMTIKSLNDFKNKENDWYYDNTTPHGFSFDGSMPWASKTALGRDPTSAKPALELIMTPSEMAELQKDERSVKEGYHLADVLCNVTLISDTISRLSAALGDFRTVVQYLEKELQLEREYNRQKEMTTRYLLWQSYTELSMPEEAEKHRLAWINCLHPLLSEAVIMLQDRISFDDVQRHTLEDGLQRFEEAVHADKFVIPWDIAVYVLNYSVLLENQRRHTEVNWLLETALDKLEQCEVENDFDTKEYPRMVVLQVACLFYMRQGNVEKSLGCLQTVLKCSTYIHNDHNVNMYIDQASMNQIGFLTVVLNLQHSIGYSEEVKMNVLADIDRICSTILFRAQTFGPELVQTCTDCLYAYGMILENIGETLAAVEMFHVGLKICTSHIPSARALVFLAAMFRARRLL</sequence>
<name>C3XRG0_BRAFL</name>
<gene>
    <name evidence="2" type="ORF">BRAFLDRAFT_68234</name>
</gene>
<dbReference type="Gene3D" id="1.25.40.10">
    <property type="entry name" value="Tetratricopeptide repeat domain"/>
    <property type="match status" value="1"/>
</dbReference>
<dbReference type="PANTHER" id="PTHR19959">
    <property type="entry name" value="KINESIN LIGHT CHAIN"/>
    <property type="match status" value="1"/>
</dbReference>
<dbReference type="AlphaFoldDB" id="C3XRG0"/>
<dbReference type="InParanoid" id="C3XRG0"/>
<protein>
    <recommendedName>
        <fullName evidence="1">Protein-PII uridylyltransferase N-terminal domain-containing protein</fullName>
    </recommendedName>
</protein>
<proteinExistence type="predicted"/>
<accession>C3XRG0</accession>
<organism>
    <name type="scientific">Branchiostoma floridae</name>
    <name type="common">Florida lancelet</name>
    <name type="synonym">Amphioxus</name>
    <dbReference type="NCBI Taxonomy" id="7739"/>
    <lineage>
        <taxon>Eukaryota</taxon>
        <taxon>Metazoa</taxon>
        <taxon>Chordata</taxon>
        <taxon>Cephalochordata</taxon>
        <taxon>Leptocardii</taxon>
        <taxon>Amphioxiformes</taxon>
        <taxon>Branchiostomatidae</taxon>
        <taxon>Branchiostoma</taxon>
    </lineage>
</organism>